<keyword evidence="5" id="KW-0235">DNA replication</keyword>
<dbReference type="InterPro" id="IPR023211">
    <property type="entry name" value="DNA_pol_palm_dom_sf"/>
</dbReference>
<evidence type="ECO:0000256" key="3">
    <source>
        <dbReference type="ARBA" id="ARBA00022679"/>
    </source>
</evidence>
<evidence type="ECO:0000256" key="5">
    <source>
        <dbReference type="ARBA" id="ARBA00022705"/>
    </source>
</evidence>
<accession>A0A0F9HFG5</accession>
<proteinExistence type="inferred from homology"/>
<keyword evidence="7" id="KW-0238">DNA-binding</keyword>
<feature type="domain" description="DNA-directed DNA polymerase family B mitochondria/virus" evidence="9">
    <location>
        <begin position="2"/>
        <end position="250"/>
    </location>
</feature>
<evidence type="ECO:0000256" key="8">
    <source>
        <dbReference type="ARBA" id="ARBA00049244"/>
    </source>
</evidence>
<evidence type="ECO:0000313" key="10">
    <source>
        <dbReference type="EMBL" id="KKM14201.1"/>
    </source>
</evidence>
<comment type="catalytic activity">
    <reaction evidence="8">
        <text>DNA(n) + a 2'-deoxyribonucleoside 5'-triphosphate = DNA(n+1) + diphosphate</text>
        <dbReference type="Rhea" id="RHEA:22508"/>
        <dbReference type="Rhea" id="RHEA-COMP:17339"/>
        <dbReference type="Rhea" id="RHEA-COMP:17340"/>
        <dbReference type="ChEBI" id="CHEBI:33019"/>
        <dbReference type="ChEBI" id="CHEBI:61560"/>
        <dbReference type="ChEBI" id="CHEBI:173112"/>
        <dbReference type="EC" id="2.7.7.7"/>
    </reaction>
</comment>
<organism evidence="10">
    <name type="scientific">marine sediment metagenome</name>
    <dbReference type="NCBI Taxonomy" id="412755"/>
    <lineage>
        <taxon>unclassified sequences</taxon>
        <taxon>metagenomes</taxon>
        <taxon>ecological metagenomes</taxon>
    </lineage>
</organism>
<feature type="non-terminal residue" evidence="10">
    <location>
        <position position="1"/>
    </location>
</feature>
<evidence type="ECO:0000256" key="6">
    <source>
        <dbReference type="ARBA" id="ARBA00022932"/>
    </source>
</evidence>
<dbReference type="GO" id="GO:0006260">
    <property type="term" value="P:DNA replication"/>
    <property type="evidence" value="ECO:0007669"/>
    <property type="project" value="UniProtKB-KW"/>
</dbReference>
<dbReference type="InterPro" id="IPR004868">
    <property type="entry name" value="DNA-dir_DNA_pol_B_mt/vir"/>
</dbReference>
<comment type="caution">
    <text evidence="10">The sequence shown here is derived from an EMBL/GenBank/DDBJ whole genome shotgun (WGS) entry which is preliminary data.</text>
</comment>
<evidence type="ECO:0000256" key="2">
    <source>
        <dbReference type="ARBA" id="ARBA00012417"/>
    </source>
</evidence>
<protein>
    <recommendedName>
        <fullName evidence="2">DNA-directed DNA polymerase</fullName>
        <ecNumber evidence="2">2.7.7.7</ecNumber>
    </recommendedName>
</protein>
<keyword evidence="3" id="KW-0808">Transferase</keyword>
<dbReference type="EMBL" id="LAZR01015206">
    <property type="protein sequence ID" value="KKM14201.1"/>
    <property type="molecule type" value="Genomic_DNA"/>
</dbReference>
<dbReference type="PRINTS" id="PR00106">
    <property type="entry name" value="DNAPOLB"/>
</dbReference>
<dbReference type="InterPro" id="IPR043502">
    <property type="entry name" value="DNA/RNA_pol_sf"/>
</dbReference>
<evidence type="ECO:0000259" key="9">
    <source>
        <dbReference type="Pfam" id="PF03175"/>
    </source>
</evidence>
<evidence type="ECO:0000256" key="4">
    <source>
        <dbReference type="ARBA" id="ARBA00022695"/>
    </source>
</evidence>
<dbReference type="EC" id="2.7.7.7" evidence="2"/>
<keyword evidence="6" id="KW-0239">DNA-directed DNA polymerase</keyword>
<dbReference type="SUPFAM" id="SSF56672">
    <property type="entry name" value="DNA/RNA polymerases"/>
    <property type="match status" value="1"/>
</dbReference>
<dbReference type="GO" id="GO:0000166">
    <property type="term" value="F:nucleotide binding"/>
    <property type="evidence" value="ECO:0007669"/>
    <property type="project" value="InterPro"/>
</dbReference>
<sequence length="426" mass="49147">FDYCRRDVEVLALAMDRYRTFVDVNNLGGMAKTTAGQAFRAFRYRYMTEAIEIHDDPDALKLERAGYYGGRTECFFIGNLTGREYFILDVSSMYPSVMKDSLYPVQLIAYAEGTPLYRLRQLQDRYYLIADVDIVTDVPVYPMRYRKHLAFPVGRFRTILQGPELAHALSARAVKRCHRSAVYYKTDIFSAYVTDLYGMRRRYQEEGNEPFTYLTKRLLNSLYGKFGQRGFVYEEIGVCDPEDCWQREMIINGEPDTVTEFAFGGKVYIRRRAEEAQESFPAISGAVTAYGRMLLWGLMEQAGRENVYYIDTDSLLVNGDGLEKLKPSIKQGELGALHLDRIAEKVIIYGLKDYAIEGRRTVKGVKMNAIRTGEHSWVEQKWERFHSALHHGRLEDYRIRLSPKVLKLPYEKGVVLPSGVVVPHRL</sequence>
<dbReference type="Gene3D" id="1.10.287.690">
    <property type="entry name" value="Helix hairpin bin"/>
    <property type="match status" value="1"/>
</dbReference>
<keyword evidence="4" id="KW-0548">Nucleotidyltransferase</keyword>
<dbReference type="AlphaFoldDB" id="A0A0F9HFG5"/>
<reference evidence="10" key="1">
    <citation type="journal article" date="2015" name="Nature">
        <title>Complex archaea that bridge the gap between prokaryotes and eukaryotes.</title>
        <authorList>
            <person name="Spang A."/>
            <person name="Saw J.H."/>
            <person name="Jorgensen S.L."/>
            <person name="Zaremba-Niedzwiedzka K."/>
            <person name="Martijn J."/>
            <person name="Lind A.E."/>
            <person name="van Eijk R."/>
            <person name="Schleper C."/>
            <person name="Guy L."/>
            <person name="Ettema T.J."/>
        </authorList>
    </citation>
    <scope>NUCLEOTIDE SEQUENCE</scope>
</reference>
<dbReference type="GO" id="GO:0003677">
    <property type="term" value="F:DNA binding"/>
    <property type="evidence" value="ECO:0007669"/>
    <property type="project" value="UniProtKB-KW"/>
</dbReference>
<dbReference type="InterPro" id="IPR006172">
    <property type="entry name" value="DNA-dir_DNA_pol_B"/>
</dbReference>
<dbReference type="Pfam" id="PF03175">
    <property type="entry name" value="DNA_pol_B_2"/>
    <property type="match status" value="1"/>
</dbReference>
<evidence type="ECO:0000256" key="7">
    <source>
        <dbReference type="ARBA" id="ARBA00023125"/>
    </source>
</evidence>
<gene>
    <name evidence="10" type="ORF">LCGC14_1708600</name>
</gene>
<dbReference type="Gene3D" id="3.90.1600.10">
    <property type="entry name" value="Palm domain of DNA polymerase"/>
    <property type="match status" value="2"/>
</dbReference>
<evidence type="ECO:0000256" key="1">
    <source>
        <dbReference type="ARBA" id="ARBA00005755"/>
    </source>
</evidence>
<comment type="similarity">
    <text evidence="1">Belongs to the DNA polymerase type-B family.</text>
</comment>
<name>A0A0F9HFG5_9ZZZZ</name>
<dbReference type="GO" id="GO:0003887">
    <property type="term" value="F:DNA-directed DNA polymerase activity"/>
    <property type="evidence" value="ECO:0007669"/>
    <property type="project" value="UniProtKB-KW"/>
</dbReference>